<evidence type="ECO:0000313" key="2">
    <source>
        <dbReference type="EMBL" id="SEO39116.1"/>
    </source>
</evidence>
<evidence type="ECO:0008006" key="4">
    <source>
        <dbReference type="Google" id="ProtNLM"/>
    </source>
</evidence>
<keyword evidence="1" id="KW-0812">Transmembrane</keyword>
<dbReference type="RefSeq" id="WP_091171973.1">
    <property type="nucleotide sequence ID" value="NZ_CBCSFM010000006.1"/>
</dbReference>
<keyword evidence="1" id="KW-0472">Membrane</keyword>
<dbReference type="AlphaFoldDB" id="A0A1H8PBB9"/>
<reference evidence="3" key="1">
    <citation type="submission" date="2016-10" db="EMBL/GenBank/DDBJ databases">
        <authorList>
            <person name="Varghese N."/>
            <person name="Submissions S."/>
        </authorList>
    </citation>
    <scope>NUCLEOTIDE SEQUENCE [LARGE SCALE GENOMIC DNA]</scope>
    <source>
        <strain evidence="3">CGMCC 1.8704</strain>
    </source>
</reference>
<name>A0A1H8PBB9_9FLAO</name>
<dbReference type="Proteomes" id="UP000198657">
    <property type="component" value="Unassembled WGS sequence"/>
</dbReference>
<organism evidence="2 3">
    <name type="scientific">Flavobacterium sinopsychrotolerans</name>
    <dbReference type="NCBI Taxonomy" id="604089"/>
    <lineage>
        <taxon>Bacteria</taxon>
        <taxon>Pseudomonadati</taxon>
        <taxon>Bacteroidota</taxon>
        <taxon>Flavobacteriia</taxon>
        <taxon>Flavobacteriales</taxon>
        <taxon>Flavobacteriaceae</taxon>
        <taxon>Flavobacterium</taxon>
    </lineage>
</organism>
<dbReference type="InterPro" id="IPR011989">
    <property type="entry name" value="ARM-like"/>
</dbReference>
<dbReference type="EMBL" id="FODN01000006">
    <property type="protein sequence ID" value="SEO39116.1"/>
    <property type="molecule type" value="Genomic_DNA"/>
</dbReference>
<evidence type="ECO:0000313" key="3">
    <source>
        <dbReference type="Proteomes" id="UP000198657"/>
    </source>
</evidence>
<dbReference type="Gene3D" id="1.25.10.10">
    <property type="entry name" value="Leucine-rich Repeat Variant"/>
    <property type="match status" value="1"/>
</dbReference>
<dbReference type="InterPro" id="IPR016024">
    <property type="entry name" value="ARM-type_fold"/>
</dbReference>
<gene>
    <name evidence="2" type="ORF">SAMN04487942_2617</name>
</gene>
<keyword evidence="3" id="KW-1185">Reference proteome</keyword>
<keyword evidence="1" id="KW-1133">Transmembrane helix</keyword>
<evidence type="ECO:0000256" key="1">
    <source>
        <dbReference type="SAM" id="Phobius"/>
    </source>
</evidence>
<protein>
    <recommendedName>
        <fullName evidence="4">HEAT repeat-containing protein</fullName>
    </recommendedName>
</protein>
<dbReference type="OrthoDB" id="1374083at2"/>
<dbReference type="SUPFAM" id="SSF48371">
    <property type="entry name" value="ARM repeat"/>
    <property type="match status" value="1"/>
</dbReference>
<accession>A0A1H8PBB9</accession>
<dbReference type="STRING" id="604089.SAMN04487942_2617"/>
<sequence length="353" mass="41435">MDLFILYLKYYIIPLLLISTVLSTLVLLSKRIYYEYNKPYRQAVTNKAEIFLTEMILSKPNEETINKKLLQFKKEIPLHKSWCKELVINDMIRFKHSLKGKASEPILFFYQALNLNKYSARLIRDFRSYNKCEGFYHFQALDYKKGNSIIKPYLKHPNIVIRSNANMAFLSLSENYMESFKELPSTISHLYTIKIMDLLHEKKFPIPKNIDQWIETNNNSITKLGLKIMVFYNYRNKASEIIALIQNEDDSLKKEAIIAIRELFLTEAKEDLIVLFNKVSIEIQLEILDTLKVIGDEAVVSFLENEIQIQSDKDLKLKAVDCLNEINKTVLDTVAAKDYDTMKMTKHVREIYL</sequence>
<proteinExistence type="predicted"/>
<feature type="transmembrane region" description="Helical" evidence="1">
    <location>
        <begin position="6"/>
        <end position="28"/>
    </location>
</feature>